<dbReference type="OMA" id="HIRECQF"/>
<accession>A0A9Q0M951</accession>
<organism evidence="1 2">
    <name type="scientific">Blomia tropicalis</name>
    <name type="common">Mite</name>
    <dbReference type="NCBI Taxonomy" id="40697"/>
    <lineage>
        <taxon>Eukaryota</taxon>
        <taxon>Metazoa</taxon>
        <taxon>Ecdysozoa</taxon>
        <taxon>Arthropoda</taxon>
        <taxon>Chelicerata</taxon>
        <taxon>Arachnida</taxon>
        <taxon>Acari</taxon>
        <taxon>Acariformes</taxon>
        <taxon>Sarcoptiformes</taxon>
        <taxon>Astigmata</taxon>
        <taxon>Glycyphagoidea</taxon>
        <taxon>Echimyopodidae</taxon>
        <taxon>Blomia</taxon>
    </lineage>
</organism>
<dbReference type="PANTHER" id="PTHR12480:SF19">
    <property type="entry name" value="CUPIN-LIKE DOMAIN-CONTAINING PROTEIN"/>
    <property type="match status" value="1"/>
</dbReference>
<sequence length="285" mass="33365">MIKGTIENTEFKWGDIDKECQKEQSSNADIVGTCNYSWINIKWNRNADCLLPLPDSLNNGFVAQQSCNFCSNLTTIDRVEKLSSKEFVVKYAYTKVPVIITDAMINWTARHIYSYNYFKQLYIDSPSNRMNCQFFPYKTEFRSLKQVFHMNPQRAAWNGSNLNPWYIGWSNCDYRVANELRRHYQKPYFLPNDSEPIRTDWIFMGTPNNGAHMHIDHVGRPSWQAQVRGHKRWFLQPPPECYQNCIDHIVDVNHGDIIVLDTNVWYHSTLIIGNDISITIGAEYD</sequence>
<dbReference type="InterPro" id="IPR050910">
    <property type="entry name" value="JMJD6_ArgDemeth/LysHydrox"/>
</dbReference>
<dbReference type="PANTHER" id="PTHR12480">
    <property type="entry name" value="ARGININE DEMETHYLASE AND LYSYL-HYDROXYLASE JMJD"/>
    <property type="match status" value="1"/>
</dbReference>
<dbReference type="Proteomes" id="UP001142055">
    <property type="component" value="Chromosome 2"/>
</dbReference>
<name>A0A9Q0M951_BLOTA</name>
<evidence type="ECO:0000313" key="2">
    <source>
        <dbReference type="Proteomes" id="UP001142055"/>
    </source>
</evidence>
<dbReference type="EMBL" id="JAPWDV010000002">
    <property type="protein sequence ID" value="KAJ6221347.1"/>
    <property type="molecule type" value="Genomic_DNA"/>
</dbReference>
<protein>
    <submittedName>
        <fullName evidence="1">Uncharacterized protein</fullName>
    </submittedName>
</protein>
<dbReference type="SUPFAM" id="SSF51197">
    <property type="entry name" value="Clavaminate synthase-like"/>
    <property type="match status" value="1"/>
</dbReference>
<dbReference type="AlphaFoldDB" id="A0A9Q0M951"/>
<dbReference type="Gene3D" id="2.60.120.650">
    <property type="entry name" value="Cupin"/>
    <property type="match status" value="1"/>
</dbReference>
<evidence type="ECO:0000313" key="1">
    <source>
        <dbReference type="EMBL" id="KAJ6221347.1"/>
    </source>
</evidence>
<comment type="caution">
    <text evidence="1">The sequence shown here is derived from an EMBL/GenBank/DDBJ whole genome shotgun (WGS) entry which is preliminary data.</text>
</comment>
<gene>
    <name evidence="1" type="ORF">RDWZM_007159</name>
</gene>
<proteinExistence type="predicted"/>
<dbReference type="GO" id="GO:0016706">
    <property type="term" value="F:2-oxoglutarate-dependent dioxygenase activity"/>
    <property type="evidence" value="ECO:0007669"/>
    <property type="project" value="TreeGrafter"/>
</dbReference>
<keyword evidence="2" id="KW-1185">Reference proteome</keyword>
<reference evidence="1" key="1">
    <citation type="submission" date="2022-12" db="EMBL/GenBank/DDBJ databases">
        <title>Genome assemblies of Blomia tropicalis.</title>
        <authorList>
            <person name="Cui Y."/>
        </authorList>
    </citation>
    <scope>NUCLEOTIDE SEQUENCE</scope>
    <source>
        <tissue evidence="1">Adult mites</tissue>
    </source>
</reference>